<dbReference type="eggNOG" id="ENOG5030UTJ">
    <property type="taxonomic scope" value="Bacteria"/>
</dbReference>
<protein>
    <recommendedName>
        <fullName evidence="4">Lipocalin-like domain-containing protein</fullName>
    </recommendedName>
</protein>
<dbReference type="PROSITE" id="PS51257">
    <property type="entry name" value="PROKAR_LIPOPROTEIN"/>
    <property type="match status" value="1"/>
</dbReference>
<keyword evidence="1" id="KW-0732">Signal</keyword>
<feature type="signal peptide" evidence="1">
    <location>
        <begin position="1"/>
        <end position="22"/>
    </location>
</feature>
<dbReference type="GeneID" id="48544599"/>
<proteinExistence type="predicted"/>
<dbReference type="RefSeq" id="WP_016200199.1">
    <property type="nucleotide sequence ID" value="NZ_CP014338.1"/>
</dbReference>
<feature type="chain" id="PRO_5010721392" description="Lipocalin-like domain-containing protein" evidence="1">
    <location>
        <begin position="23"/>
        <end position="131"/>
    </location>
</feature>
<dbReference type="Proteomes" id="UP000188947">
    <property type="component" value="Unassembled WGS sequence"/>
</dbReference>
<evidence type="ECO:0000313" key="3">
    <source>
        <dbReference type="Proteomes" id="UP000188947"/>
    </source>
</evidence>
<keyword evidence="3" id="KW-1185">Reference proteome</keyword>
<comment type="caution">
    <text evidence="2">The sequence shown here is derived from an EMBL/GenBank/DDBJ whole genome shotgun (WGS) entry which is preliminary data.</text>
</comment>
<name>A0A1V3U6R7_ELIME</name>
<organism evidence="2 3">
    <name type="scientific">Elizabethkingia meningoseptica</name>
    <name type="common">Chryseobacterium meningosepticum</name>
    <dbReference type="NCBI Taxonomy" id="238"/>
    <lineage>
        <taxon>Bacteria</taxon>
        <taxon>Pseudomonadati</taxon>
        <taxon>Bacteroidota</taxon>
        <taxon>Flavobacteriia</taxon>
        <taxon>Flavobacteriales</taxon>
        <taxon>Weeksellaceae</taxon>
        <taxon>Elizabethkingia</taxon>
    </lineage>
</organism>
<dbReference type="KEGG" id="emg:BBD33_00185"/>
<dbReference type="AlphaFoldDB" id="A0A1V3U6R7"/>
<accession>A0A1V3U6R7</accession>
<dbReference type="OrthoDB" id="1451598at2"/>
<gene>
    <name evidence="2" type="ORF">BMF97_02140</name>
</gene>
<evidence type="ECO:0000313" key="2">
    <source>
        <dbReference type="EMBL" id="OOH98089.1"/>
    </source>
</evidence>
<sequence>MRNVLKLCIAFVTILLTFAACRGDEKDQPAGNKIQGEWILQGTVQGRSVIYNFRSSNDVVITDTGVNSSTNTLPYSVVYENYKDPNNQDQKQDIVYIGNLKYALGFSSSNHMILTNYNVNPANKLEFERRR</sequence>
<dbReference type="EMBL" id="MPOG01000001">
    <property type="protein sequence ID" value="OOH98089.1"/>
    <property type="molecule type" value="Genomic_DNA"/>
</dbReference>
<reference evidence="2 3" key="1">
    <citation type="submission" date="2016-11" db="EMBL/GenBank/DDBJ databases">
        <title>Genome sequence and comparative genomic analysis of clinical strain Elizabethkingia meningoseptica 61421 PRCM.</title>
        <authorList>
            <person name="Wang M."/>
            <person name="Hu S."/>
            <person name="Cao L."/>
            <person name="Jiang T."/>
            <person name="Zhou Y."/>
            <person name="Ming D."/>
        </authorList>
    </citation>
    <scope>NUCLEOTIDE SEQUENCE [LARGE SCALE GENOMIC DNA]</scope>
    <source>
        <strain evidence="2 3">61421 PRCM</strain>
    </source>
</reference>
<evidence type="ECO:0000256" key="1">
    <source>
        <dbReference type="SAM" id="SignalP"/>
    </source>
</evidence>
<evidence type="ECO:0008006" key="4">
    <source>
        <dbReference type="Google" id="ProtNLM"/>
    </source>
</evidence>